<keyword evidence="2 8" id="KW-0436">Ligase</keyword>
<dbReference type="GO" id="GO:0005737">
    <property type="term" value="C:cytoplasm"/>
    <property type="evidence" value="ECO:0007669"/>
    <property type="project" value="TreeGrafter"/>
</dbReference>
<evidence type="ECO:0000256" key="6">
    <source>
        <dbReference type="ARBA" id="ARBA00022842"/>
    </source>
</evidence>
<accession>A0AA90PZA6</accession>
<evidence type="ECO:0000256" key="2">
    <source>
        <dbReference type="ARBA" id="ARBA00022598"/>
    </source>
</evidence>
<keyword evidence="4" id="KW-0547">Nucleotide-binding</keyword>
<evidence type="ECO:0000313" key="8">
    <source>
        <dbReference type="EMBL" id="MDP2539313.1"/>
    </source>
</evidence>
<dbReference type="GO" id="GO:0008841">
    <property type="term" value="F:dihydrofolate synthase activity"/>
    <property type="evidence" value="ECO:0007669"/>
    <property type="project" value="TreeGrafter"/>
</dbReference>
<evidence type="ECO:0000313" key="9">
    <source>
        <dbReference type="Proteomes" id="UP001177258"/>
    </source>
</evidence>
<comment type="similarity">
    <text evidence="1">Belongs to the folylpolyglutamate synthase family.</text>
</comment>
<dbReference type="GO" id="GO:0004326">
    <property type="term" value="F:tetrahydrofolylpolyglutamate synthase activity"/>
    <property type="evidence" value="ECO:0007669"/>
    <property type="project" value="InterPro"/>
</dbReference>
<evidence type="ECO:0000313" key="7">
    <source>
        <dbReference type="EMBL" id="MDO7253423.1"/>
    </source>
</evidence>
<dbReference type="PANTHER" id="PTHR11136:SF0">
    <property type="entry name" value="DIHYDROFOLATE SYNTHETASE-RELATED"/>
    <property type="match status" value="1"/>
</dbReference>
<reference evidence="7 9" key="3">
    <citation type="journal article" date="2024" name="Syst. Appl. Microbiol.">
        <title>Helicobacter cappadocius sp. nov., from lizards: The first psychrotrophic Helicobacter species.</title>
        <authorList>
            <person name="Aydin F."/>
            <person name="Tarhane S."/>
            <person name="Karakaya E."/>
            <person name="Abay S."/>
            <person name="Kayman T."/>
            <person name="Guran O."/>
            <person name="Bozkurt E."/>
            <person name="Uzum N."/>
            <person name="Avci A."/>
            <person name="Olgun K."/>
            <person name="Jablonski D."/>
            <person name="Guran C."/>
            <person name="Burcin Saticioglu I."/>
        </authorList>
    </citation>
    <scope>NUCLEOTIDE SEQUENCE [LARGE SCALE GENOMIC DNA]</scope>
    <source>
        <strain evidence="7">Faydin-H75</strain>
        <strain evidence="9">faydin-H76</strain>
    </source>
</reference>
<keyword evidence="10" id="KW-1185">Reference proteome</keyword>
<name>A0AA90PZA6_9HELI</name>
<dbReference type="Proteomes" id="UP001177258">
    <property type="component" value="Unassembled WGS sequence"/>
</dbReference>
<evidence type="ECO:0000256" key="5">
    <source>
        <dbReference type="ARBA" id="ARBA00022840"/>
    </source>
</evidence>
<dbReference type="EMBL" id="JAUPEV010000008">
    <property type="protein sequence ID" value="MDO7253423.1"/>
    <property type="molecule type" value="Genomic_DNA"/>
</dbReference>
<gene>
    <name evidence="7" type="ORF">Q5I04_05815</name>
    <name evidence="8" type="ORF">Q5I06_05950</name>
</gene>
<comment type="caution">
    <text evidence="8">The sequence shown here is derived from an EMBL/GenBank/DDBJ whole genome shotgun (WGS) entry which is preliminary data.</text>
</comment>
<sequence length="390" mass="43894">MGIIQATKNASTKRSLEEFLQSKGVEYAPFDPDRAKNIYAKLSNYFHISSKNIHIVGTNGKGSTGRFIALGLLQAGYKVLHFTSPHLFDFNERYYKNGAIVSDLALQQTHEFLQQFDFIGDCSYFEYATFLACVLAQDVDFLVLEAGLGGEYDSTTCLPRDISVFTAIGLDHQEILGEHIEEIATTKLNSMAPIAFLAKQSFPVIKEIAIKIAHKKNSKLHFVSSTKEGVFYSKKHSLPGFLTDNFDNAMNVLNYLNISPDIQKFPPLDIAGRCQKIAPNITLDVGHNEQAARELLKVFSNKKVILVYNTYRQKDVKSILKTLKPIVEKILIIEVQNERIIETDKLKSLIATLDIDFGIFEASKIEKEREYLVFGSFSVVKQFLEESGAR</sequence>
<dbReference type="AlphaFoldDB" id="A0AA90PZA6"/>
<dbReference type="Proteomes" id="UP001240777">
    <property type="component" value="Unassembled WGS sequence"/>
</dbReference>
<dbReference type="Gene3D" id="3.40.1190.10">
    <property type="entry name" value="Mur-like, catalytic domain"/>
    <property type="match status" value="1"/>
</dbReference>
<evidence type="ECO:0000256" key="1">
    <source>
        <dbReference type="ARBA" id="ARBA00008276"/>
    </source>
</evidence>
<keyword evidence="5" id="KW-0067">ATP-binding</keyword>
<dbReference type="GO" id="GO:0046872">
    <property type="term" value="F:metal ion binding"/>
    <property type="evidence" value="ECO:0007669"/>
    <property type="project" value="UniProtKB-KW"/>
</dbReference>
<dbReference type="GO" id="GO:0005524">
    <property type="term" value="F:ATP binding"/>
    <property type="evidence" value="ECO:0007669"/>
    <property type="project" value="UniProtKB-KW"/>
</dbReference>
<dbReference type="Gene3D" id="3.90.190.20">
    <property type="entry name" value="Mur ligase, C-terminal domain"/>
    <property type="match status" value="1"/>
</dbReference>
<dbReference type="InterPro" id="IPR036565">
    <property type="entry name" value="Mur-like_cat_sf"/>
</dbReference>
<keyword evidence="3" id="KW-0479">Metal-binding</keyword>
<dbReference type="PANTHER" id="PTHR11136">
    <property type="entry name" value="FOLYLPOLYGLUTAMATE SYNTHASE-RELATED"/>
    <property type="match status" value="1"/>
</dbReference>
<evidence type="ECO:0000256" key="3">
    <source>
        <dbReference type="ARBA" id="ARBA00022723"/>
    </source>
</evidence>
<dbReference type="InterPro" id="IPR001645">
    <property type="entry name" value="Folylpolyglutamate_synth"/>
</dbReference>
<proteinExistence type="inferred from homology"/>
<dbReference type="InterPro" id="IPR036615">
    <property type="entry name" value="Mur_ligase_C_dom_sf"/>
</dbReference>
<evidence type="ECO:0000313" key="10">
    <source>
        <dbReference type="Proteomes" id="UP001240777"/>
    </source>
</evidence>
<reference evidence="8 10" key="1">
    <citation type="submission" date="2023-07" db="EMBL/GenBank/DDBJ databases">
        <title>Unpublished Manusciprt.</title>
        <authorList>
            <person name="Aydin F."/>
            <person name="Tarhane S."/>
            <person name="Saticioglu I.B."/>
            <person name="Karakaya E."/>
            <person name="Abay S."/>
            <person name="Guran O."/>
            <person name="Bozkurt E."/>
            <person name="Uzum N."/>
            <person name="Olgun K."/>
            <person name="Jablonski D."/>
        </authorList>
    </citation>
    <scope>NUCLEOTIDE SEQUENCE</scope>
    <source>
        <strain evidence="10">faydin-H75</strain>
        <strain evidence="8">Faydin-H76</strain>
    </source>
</reference>
<dbReference type="EMBL" id="JAUYZK010000008">
    <property type="protein sequence ID" value="MDP2539313.1"/>
    <property type="molecule type" value="Genomic_DNA"/>
</dbReference>
<organism evidence="8 9">
    <name type="scientific">Helicobacter cappadocius</name>
    <dbReference type="NCBI Taxonomy" id="3063998"/>
    <lineage>
        <taxon>Bacteria</taxon>
        <taxon>Pseudomonadati</taxon>
        <taxon>Campylobacterota</taxon>
        <taxon>Epsilonproteobacteria</taxon>
        <taxon>Campylobacterales</taxon>
        <taxon>Helicobacteraceae</taxon>
        <taxon>Helicobacter</taxon>
    </lineage>
</organism>
<dbReference type="NCBIfam" id="TIGR01499">
    <property type="entry name" value="folC"/>
    <property type="match status" value="1"/>
</dbReference>
<protein>
    <submittedName>
        <fullName evidence="8">Mur ligase family protein</fullName>
    </submittedName>
</protein>
<dbReference type="SUPFAM" id="SSF53623">
    <property type="entry name" value="MurD-like peptide ligases, catalytic domain"/>
    <property type="match status" value="1"/>
</dbReference>
<evidence type="ECO:0000256" key="4">
    <source>
        <dbReference type="ARBA" id="ARBA00022741"/>
    </source>
</evidence>
<keyword evidence="6" id="KW-0460">Magnesium</keyword>
<dbReference type="RefSeq" id="WP_305517264.1">
    <property type="nucleotide sequence ID" value="NZ_JAUPEV010000008.1"/>
</dbReference>
<reference evidence="7" key="2">
    <citation type="submission" date="2023-07" db="EMBL/GenBank/DDBJ databases">
        <authorList>
            <person name="Aydin F."/>
            <person name="Tarhane S."/>
            <person name="Saticioglu I.B."/>
            <person name="Karakaya E."/>
            <person name="Abay S."/>
            <person name="Guran O."/>
            <person name="Bozkurt E."/>
            <person name="Uzum N."/>
            <person name="Olgun K."/>
            <person name="Jablonski D."/>
        </authorList>
    </citation>
    <scope>NUCLEOTIDE SEQUENCE</scope>
    <source>
        <strain evidence="7">Faydin-H75</strain>
    </source>
</reference>
<dbReference type="SUPFAM" id="SSF53244">
    <property type="entry name" value="MurD-like peptide ligases, peptide-binding domain"/>
    <property type="match status" value="1"/>
</dbReference>